<proteinExistence type="predicted"/>
<feature type="compositionally biased region" description="Low complexity" evidence="1">
    <location>
        <begin position="126"/>
        <end position="138"/>
    </location>
</feature>
<evidence type="ECO:0000313" key="3">
    <source>
        <dbReference type="EMBL" id="CAF4948723.1"/>
    </source>
</evidence>
<reference evidence="2" key="1">
    <citation type="submission" date="2021-02" db="EMBL/GenBank/DDBJ databases">
        <authorList>
            <person name="Nowell W R."/>
        </authorList>
    </citation>
    <scope>NUCLEOTIDE SEQUENCE</scope>
</reference>
<evidence type="ECO:0000256" key="1">
    <source>
        <dbReference type="SAM" id="MobiDB-lite"/>
    </source>
</evidence>
<gene>
    <name evidence="2" type="ORF">KIK155_LOCUS3178</name>
    <name evidence="3" type="ORF">TOA249_LOCUS33765</name>
</gene>
<name>A0A817VP13_9BILA</name>
<dbReference type="Proteomes" id="UP000663838">
    <property type="component" value="Unassembled WGS sequence"/>
</dbReference>
<protein>
    <submittedName>
        <fullName evidence="2">Uncharacterized protein</fullName>
    </submittedName>
</protein>
<organism evidence="2 4">
    <name type="scientific">Rotaria socialis</name>
    <dbReference type="NCBI Taxonomy" id="392032"/>
    <lineage>
        <taxon>Eukaryota</taxon>
        <taxon>Metazoa</taxon>
        <taxon>Spiralia</taxon>
        <taxon>Gnathifera</taxon>
        <taxon>Rotifera</taxon>
        <taxon>Eurotatoria</taxon>
        <taxon>Bdelloidea</taxon>
        <taxon>Philodinida</taxon>
        <taxon>Philodinidae</taxon>
        <taxon>Rotaria</taxon>
    </lineage>
</organism>
<dbReference type="AlphaFoldDB" id="A0A817VP13"/>
<dbReference type="EMBL" id="CAJOBS010012444">
    <property type="protein sequence ID" value="CAF4948723.1"/>
    <property type="molecule type" value="Genomic_DNA"/>
</dbReference>
<feature type="non-terminal residue" evidence="2">
    <location>
        <position position="151"/>
    </location>
</feature>
<evidence type="ECO:0000313" key="2">
    <source>
        <dbReference type="EMBL" id="CAF3346236.1"/>
    </source>
</evidence>
<comment type="caution">
    <text evidence="2">The sequence shown here is derived from an EMBL/GenBank/DDBJ whole genome shotgun (WGS) entry which is preliminary data.</text>
</comment>
<dbReference type="Proteomes" id="UP000663865">
    <property type="component" value="Unassembled WGS sequence"/>
</dbReference>
<feature type="region of interest" description="Disordered" evidence="1">
    <location>
        <begin position="126"/>
        <end position="151"/>
    </location>
</feature>
<dbReference type="EMBL" id="CAJNYV010000128">
    <property type="protein sequence ID" value="CAF3346236.1"/>
    <property type="molecule type" value="Genomic_DNA"/>
</dbReference>
<evidence type="ECO:0000313" key="4">
    <source>
        <dbReference type="Proteomes" id="UP000663865"/>
    </source>
</evidence>
<sequence length="151" mass="15955">MGRCIHCAQTSHGLPCTNPLKCANCGAGHAASSNDCVRYKFEAEVLAIRDSDKVSFQEARRRARNGQVRPGVSFAQSLAGARLTQLQPNPQSLTVGANMPATTQSTVHLPSTPIFQFAISNNSTSTTTVSSTSTSSSSKTLAKPIFSTIPN</sequence>
<accession>A0A817VP13</accession>